<name>A0AAW0F789_9TRYP</name>
<evidence type="ECO:0000313" key="1">
    <source>
        <dbReference type="EMBL" id="KAK7201559.1"/>
    </source>
</evidence>
<dbReference type="EMBL" id="JAECZO010000016">
    <property type="protein sequence ID" value="KAK7201559.1"/>
    <property type="molecule type" value="Genomic_DNA"/>
</dbReference>
<dbReference type="Proteomes" id="UP001430356">
    <property type="component" value="Unassembled WGS sequence"/>
</dbReference>
<protein>
    <recommendedName>
        <fullName evidence="3">Integrase</fullName>
    </recommendedName>
</protein>
<accession>A0AAW0F789</accession>
<evidence type="ECO:0000313" key="2">
    <source>
        <dbReference type="Proteomes" id="UP001430356"/>
    </source>
</evidence>
<keyword evidence="2" id="KW-1185">Reference proteome</keyword>
<proteinExistence type="predicted"/>
<sequence>MEGLWSSNTWSQMRSLWTRFSLFRDLYDMPLDQHAAALFVHSLSVSVQTKHTYARNLINIFRKLQISHAELTLMDTVLRARGALIPMQQARAMTRVDLLGICQVIGLPVSSWLILAWKTASRWDEIARLQADSFLSVTETEIVVYFGTETKTSRTKPFRPDLYCVIRGDGTPTLARTIAQKIRSTQKGEPLFPMSTARLRELLTPHGYSAHSVKRGAIMHLLSVLPEASPLLQLIPLIAKHAPQYPVLGSMTARYIEDQVMIARHLGTGQLTSLL</sequence>
<dbReference type="AlphaFoldDB" id="A0AAW0F789"/>
<gene>
    <name evidence="1" type="ORF">NESM_000220200</name>
</gene>
<evidence type="ECO:0008006" key="3">
    <source>
        <dbReference type="Google" id="ProtNLM"/>
    </source>
</evidence>
<reference evidence="1 2" key="1">
    <citation type="journal article" date="2021" name="MBio">
        <title>A New Model Trypanosomatid, Novymonas esmeraldas: Genomic Perception of Its 'Candidatus Pandoraea novymonadis' Endosymbiont.</title>
        <authorList>
            <person name="Zakharova A."/>
            <person name="Saura A."/>
            <person name="Butenko A."/>
            <person name="Podesvova L."/>
            <person name="Warmusova S."/>
            <person name="Kostygov A.Y."/>
            <person name="Nenarokova A."/>
            <person name="Lukes J."/>
            <person name="Opperdoes F.R."/>
            <person name="Yurchenko V."/>
        </authorList>
    </citation>
    <scope>NUCLEOTIDE SEQUENCE [LARGE SCALE GENOMIC DNA]</scope>
    <source>
        <strain evidence="1 2">E262AT.01</strain>
    </source>
</reference>
<organism evidence="1 2">
    <name type="scientific">Novymonas esmeraldas</name>
    <dbReference type="NCBI Taxonomy" id="1808958"/>
    <lineage>
        <taxon>Eukaryota</taxon>
        <taxon>Discoba</taxon>
        <taxon>Euglenozoa</taxon>
        <taxon>Kinetoplastea</taxon>
        <taxon>Metakinetoplastina</taxon>
        <taxon>Trypanosomatida</taxon>
        <taxon>Trypanosomatidae</taxon>
        <taxon>Novymonas</taxon>
    </lineage>
</organism>
<comment type="caution">
    <text evidence="1">The sequence shown here is derived from an EMBL/GenBank/DDBJ whole genome shotgun (WGS) entry which is preliminary data.</text>
</comment>